<protein>
    <recommendedName>
        <fullName evidence="3">Plant Basic Secretory Protein</fullName>
    </recommendedName>
</protein>
<reference evidence="1 2" key="1">
    <citation type="submission" date="2015-09" db="EMBL/GenBank/DDBJ databases">
        <authorList>
            <consortium name="Swine Surveillance"/>
        </authorList>
    </citation>
    <scope>NUCLEOTIDE SEQUENCE [LARGE SCALE GENOMIC DNA]</scope>
    <source>
        <strain evidence="1 2">CECT 4357</strain>
    </source>
</reference>
<organism evidence="1 2">
    <name type="scientific">Thalassovita gelatinovora</name>
    <name type="common">Thalassobius gelatinovorus</name>
    <dbReference type="NCBI Taxonomy" id="53501"/>
    <lineage>
        <taxon>Bacteria</taxon>
        <taxon>Pseudomonadati</taxon>
        <taxon>Pseudomonadota</taxon>
        <taxon>Alphaproteobacteria</taxon>
        <taxon>Rhodobacterales</taxon>
        <taxon>Roseobacteraceae</taxon>
        <taxon>Thalassovita</taxon>
    </lineage>
</organism>
<sequence length="225" mass="25765">MRFVWVLLLCLAACGRPLTPGEVSFASTIYGDQLDPSRVRLINGHFARSFTFRYPKRPRVTCQERVFPPVEDEFVTSSPAATTLFNRIFLRQDLFLEDYTEEFVPGTNLYALMLFAHEIAHVWQWQNRKRTHYNPLKAAQEHGGGADPYLFDLQSDARFLDYPYEQQASIVEEFVCCRALAPKAARTGRLHDLLAQELPVALLQSRVDALAVVPWRDAQTRGICD</sequence>
<dbReference type="STRING" id="53501.SAMN04488043_10975"/>
<evidence type="ECO:0008006" key="3">
    <source>
        <dbReference type="Google" id="ProtNLM"/>
    </source>
</evidence>
<dbReference type="EMBL" id="CYSA01000015">
    <property type="protein sequence ID" value="CUH64043.1"/>
    <property type="molecule type" value="Genomic_DNA"/>
</dbReference>
<keyword evidence="2" id="KW-1185">Reference proteome</keyword>
<name>A0A0P1FPM6_THAGE</name>
<proteinExistence type="predicted"/>
<dbReference type="Proteomes" id="UP000051587">
    <property type="component" value="Unassembled WGS sequence"/>
</dbReference>
<gene>
    <name evidence="1" type="ORF">TG4357_01034</name>
</gene>
<evidence type="ECO:0000313" key="2">
    <source>
        <dbReference type="Proteomes" id="UP000051587"/>
    </source>
</evidence>
<dbReference type="AlphaFoldDB" id="A0A0P1FPM6"/>
<dbReference type="OrthoDB" id="8686772at2"/>
<evidence type="ECO:0000313" key="1">
    <source>
        <dbReference type="EMBL" id="CUH64043.1"/>
    </source>
</evidence>
<accession>A0A0P1FPM6</accession>
<dbReference type="RefSeq" id="WP_058261810.1">
    <property type="nucleotide sequence ID" value="NZ_CP051181.1"/>
</dbReference>